<feature type="chain" id="PRO_5008073897" description="Lipoprotein" evidence="1">
    <location>
        <begin position="29"/>
        <end position="197"/>
    </location>
</feature>
<dbReference type="Proteomes" id="UP000077752">
    <property type="component" value="Unassembled WGS sequence"/>
</dbReference>
<evidence type="ECO:0000313" key="2">
    <source>
        <dbReference type="EMBL" id="OAI94187.1"/>
    </source>
</evidence>
<proteinExistence type="predicted"/>
<evidence type="ECO:0008006" key="4">
    <source>
        <dbReference type="Google" id="ProtNLM"/>
    </source>
</evidence>
<sequence>MKLPILAARPLGQALLALSLAAVLTACARAPAQHAPRAQVTVEPLGWSEAQWEQDSKFHCPTDQFLVARKHKGDEYQKGWTAYQCGKAFQFQAIPIKDPKLIREVHEAAGIEFICPENQVMTGREHDGDENGGTRYYCGTPYDYWNRPLQVMPDKWFEIPKEHIEHTAACPENMFMIGRYHKGDEEGLTRYLCARVF</sequence>
<accession>A0A177ST70</accession>
<gene>
    <name evidence="2" type="ORF">AYO28_09995</name>
</gene>
<feature type="signal peptide" evidence="1">
    <location>
        <begin position="1"/>
        <end position="28"/>
    </location>
</feature>
<dbReference type="EMBL" id="LUCV01000007">
    <property type="protein sequence ID" value="OAI94187.1"/>
    <property type="molecule type" value="Genomic_DNA"/>
</dbReference>
<dbReference type="RefSeq" id="WP_064301804.1">
    <property type="nucleotide sequence ID" value="NZ_LUCV01000007.1"/>
</dbReference>
<dbReference type="PROSITE" id="PS51257">
    <property type="entry name" value="PROKAR_LIPOPROTEIN"/>
    <property type="match status" value="1"/>
</dbReference>
<reference evidence="2 3" key="1">
    <citation type="submission" date="2016-03" db="EMBL/GenBank/DDBJ databases">
        <title>Draft Genome Assembly of Pseudomonas putida strain CBF10-2.</title>
        <authorList>
            <person name="Iyer R.S."/>
            <person name="Damania A."/>
        </authorList>
    </citation>
    <scope>NUCLEOTIDE SEQUENCE [LARGE SCALE GENOMIC DNA]</scope>
    <source>
        <strain evidence="2 3">CBF10-2</strain>
    </source>
</reference>
<comment type="caution">
    <text evidence="2">The sequence shown here is derived from an EMBL/GenBank/DDBJ whole genome shotgun (WGS) entry which is preliminary data.</text>
</comment>
<evidence type="ECO:0000313" key="3">
    <source>
        <dbReference type="Proteomes" id="UP000077752"/>
    </source>
</evidence>
<name>A0A177ST70_PSEPU</name>
<keyword evidence="1" id="KW-0732">Signal</keyword>
<evidence type="ECO:0000256" key="1">
    <source>
        <dbReference type="SAM" id="SignalP"/>
    </source>
</evidence>
<protein>
    <recommendedName>
        <fullName evidence="4">Lipoprotein</fullName>
    </recommendedName>
</protein>
<organism evidence="2 3">
    <name type="scientific">Pseudomonas putida</name>
    <name type="common">Arthrobacter siderocapsulatus</name>
    <dbReference type="NCBI Taxonomy" id="303"/>
    <lineage>
        <taxon>Bacteria</taxon>
        <taxon>Pseudomonadati</taxon>
        <taxon>Pseudomonadota</taxon>
        <taxon>Gammaproteobacteria</taxon>
        <taxon>Pseudomonadales</taxon>
        <taxon>Pseudomonadaceae</taxon>
        <taxon>Pseudomonas</taxon>
    </lineage>
</organism>
<dbReference type="AlphaFoldDB" id="A0A177ST70"/>